<dbReference type="Proteomes" id="UP000422764">
    <property type="component" value="Chromosome"/>
</dbReference>
<feature type="transmembrane region" description="Helical" evidence="1">
    <location>
        <begin position="7"/>
        <end position="25"/>
    </location>
</feature>
<dbReference type="AlphaFoldDB" id="A0A6I6F0H8"/>
<dbReference type="SUPFAM" id="SSF82171">
    <property type="entry name" value="DPP6 N-terminal domain-like"/>
    <property type="match status" value="1"/>
</dbReference>
<name>A0A6I6F0H8_9CLOT</name>
<evidence type="ECO:0000313" key="3">
    <source>
        <dbReference type="Proteomes" id="UP000422764"/>
    </source>
</evidence>
<keyword evidence="1" id="KW-0812">Transmembrane</keyword>
<organism evidence="2 3">
    <name type="scientific">Clostridium bovifaecis</name>
    <dbReference type="NCBI Taxonomy" id="2184719"/>
    <lineage>
        <taxon>Bacteria</taxon>
        <taxon>Bacillati</taxon>
        <taxon>Bacillota</taxon>
        <taxon>Clostridia</taxon>
        <taxon>Eubacteriales</taxon>
        <taxon>Clostridiaceae</taxon>
        <taxon>Clostridium</taxon>
    </lineage>
</organism>
<keyword evidence="3" id="KW-1185">Reference proteome</keyword>
<gene>
    <name evidence="2" type="ORF">GOM49_03290</name>
</gene>
<keyword evidence="1" id="KW-1133">Transmembrane helix</keyword>
<evidence type="ECO:0008006" key="4">
    <source>
        <dbReference type="Google" id="ProtNLM"/>
    </source>
</evidence>
<evidence type="ECO:0000256" key="1">
    <source>
        <dbReference type="SAM" id="Phobius"/>
    </source>
</evidence>
<dbReference type="EMBL" id="CP046522">
    <property type="protein sequence ID" value="QGU94267.1"/>
    <property type="molecule type" value="Genomic_DNA"/>
</dbReference>
<reference evidence="2 3" key="1">
    <citation type="submission" date="2019-12" db="EMBL/GenBank/DDBJ databases">
        <title>Genome sequenceing of Clostridium bovifaecis.</title>
        <authorList>
            <person name="Yao Y."/>
        </authorList>
    </citation>
    <scope>NUCLEOTIDE SEQUENCE [LARGE SCALE GENOMIC DNA]</scope>
    <source>
        <strain evidence="2 3">BXX</strain>
    </source>
</reference>
<evidence type="ECO:0000313" key="2">
    <source>
        <dbReference type="EMBL" id="QGU94267.1"/>
    </source>
</evidence>
<keyword evidence="1" id="KW-0472">Membrane</keyword>
<accession>A0A6I6F0H8</accession>
<sequence>MKALKRIIIWVLISLGMQIAVLYYVDNYLFASEGVSNTIVSTKVDDKKEKEKKDVTILVPEEAKNVSLSYDGMYLSYYDEEALKIIDTYTGKEKSIELEDNLQVSFYRWAPDRNLMLISAKKEYNNSSKFLFYSYDAERDLNEKLETKEQNDTALTSNKSAEVEDLQLSPLTNMIYIKTALSGGRSNIHNINIMKRINKVDTKATFIGDIRIIPNDDRIAYEAVTKNKVYVTGRENSISIDGVNKLCLIDVDDNDKIYVGELEENSINGSYKVKNIYYGTIDENMNEWNKVGLPESVNKKDIYISREGKIYINDNLKGIVTELASQKKIEYKGIFLQVYDGGVASVSEERLLETPLK</sequence>
<protein>
    <recommendedName>
        <fullName evidence="4">Dipeptidyl-peptidase IV</fullName>
    </recommendedName>
</protein>
<proteinExistence type="predicted"/>